<protein>
    <submittedName>
        <fullName evidence="1">Uncharacterized protein</fullName>
    </submittedName>
</protein>
<proteinExistence type="predicted"/>
<name>A0A392S6R1_9FABA</name>
<dbReference type="EMBL" id="LXQA010332637">
    <property type="protein sequence ID" value="MCI44581.1"/>
    <property type="molecule type" value="Genomic_DNA"/>
</dbReference>
<keyword evidence="2" id="KW-1185">Reference proteome</keyword>
<evidence type="ECO:0000313" key="2">
    <source>
        <dbReference type="Proteomes" id="UP000265520"/>
    </source>
</evidence>
<feature type="non-terminal residue" evidence="1">
    <location>
        <position position="77"/>
    </location>
</feature>
<sequence length="77" mass="9214">MDHIPFNRFIDDCIIFDLPLRGRKFTWYIDGPTSGIIRSLPARYGVERGRLRERWRCESSWWREIASIRDGKGDLWG</sequence>
<accession>A0A392S6R1</accession>
<reference evidence="1 2" key="1">
    <citation type="journal article" date="2018" name="Front. Plant Sci.">
        <title>Red Clover (Trifolium pratense) and Zigzag Clover (T. medium) - A Picture of Genomic Similarities and Differences.</title>
        <authorList>
            <person name="Dluhosova J."/>
            <person name="Istvanek J."/>
            <person name="Nedelnik J."/>
            <person name="Repkova J."/>
        </authorList>
    </citation>
    <scope>NUCLEOTIDE SEQUENCE [LARGE SCALE GENOMIC DNA]</scope>
    <source>
        <strain evidence="2">cv. 10/8</strain>
        <tissue evidence="1">Leaf</tissue>
    </source>
</reference>
<dbReference type="AlphaFoldDB" id="A0A392S6R1"/>
<organism evidence="1 2">
    <name type="scientific">Trifolium medium</name>
    <dbReference type="NCBI Taxonomy" id="97028"/>
    <lineage>
        <taxon>Eukaryota</taxon>
        <taxon>Viridiplantae</taxon>
        <taxon>Streptophyta</taxon>
        <taxon>Embryophyta</taxon>
        <taxon>Tracheophyta</taxon>
        <taxon>Spermatophyta</taxon>
        <taxon>Magnoliopsida</taxon>
        <taxon>eudicotyledons</taxon>
        <taxon>Gunneridae</taxon>
        <taxon>Pentapetalae</taxon>
        <taxon>rosids</taxon>
        <taxon>fabids</taxon>
        <taxon>Fabales</taxon>
        <taxon>Fabaceae</taxon>
        <taxon>Papilionoideae</taxon>
        <taxon>50 kb inversion clade</taxon>
        <taxon>NPAAA clade</taxon>
        <taxon>Hologalegina</taxon>
        <taxon>IRL clade</taxon>
        <taxon>Trifolieae</taxon>
        <taxon>Trifolium</taxon>
    </lineage>
</organism>
<comment type="caution">
    <text evidence="1">The sequence shown here is derived from an EMBL/GenBank/DDBJ whole genome shotgun (WGS) entry which is preliminary data.</text>
</comment>
<dbReference type="Proteomes" id="UP000265520">
    <property type="component" value="Unassembled WGS sequence"/>
</dbReference>
<evidence type="ECO:0000313" key="1">
    <source>
        <dbReference type="EMBL" id="MCI44581.1"/>
    </source>
</evidence>